<sequence>MVVDDVDKSWKRALLSCNNQGDLVGPDNSVDGDVSKEEDEDSSRDESWPEKDSCWGENLLVEGDEDDVDEVENIHRQEVRSPLTLFGDTGNKRVSGISVPFSCPEYRA</sequence>
<dbReference type="EMBL" id="CM007377">
    <property type="protein sequence ID" value="OIV94241.1"/>
    <property type="molecule type" value="Genomic_DNA"/>
</dbReference>
<proteinExistence type="predicted"/>
<evidence type="ECO:0000256" key="1">
    <source>
        <dbReference type="SAM" id="MobiDB-lite"/>
    </source>
</evidence>
<accession>A0A1J7GIS1</accession>
<organism evidence="2 3">
    <name type="scientific">Lupinus angustifolius</name>
    <name type="common">Narrow-leaved blue lupine</name>
    <dbReference type="NCBI Taxonomy" id="3871"/>
    <lineage>
        <taxon>Eukaryota</taxon>
        <taxon>Viridiplantae</taxon>
        <taxon>Streptophyta</taxon>
        <taxon>Embryophyta</taxon>
        <taxon>Tracheophyta</taxon>
        <taxon>Spermatophyta</taxon>
        <taxon>Magnoliopsida</taxon>
        <taxon>eudicotyledons</taxon>
        <taxon>Gunneridae</taxon>
        <taxon>Pentapetalae</taxon>
        <taxon>rosids</taxon>
        <taxon>fabids</taxon>
        <taxon>Fabales</taxon>
        <taxon>Fabaceae</taxon>
        <taxon>Papilionoideae</taxon>
        <taxon>50 kb inversion clade</taxon>
        <taxon>genistoids sensu lato</taxon>
        <taxon>core genistoids</taxon>
        <taxon>Genisteae</taxon>
        <taxon>Lupinus</taxon>
    </lineage>
</organism>
<reference evidence="2 3" key="1">
    <citation type="journal article" date="2017" name="Plant Biotechnol. J.">
        <title>A comprehensive draft genome sequence for lupin (Lupinus angustifolius), an emerging health food: insights into plant-microbe interactions and legume evolution.</title>
        <authorList>
            <person name="Hane J.K."/>
            <person name="Ming Y."/>
            <person name="Kamphuis L.G."/>
            <person name="Nelson M.N."/>
            <person name="Garg G."/>
            <person name="Atkins C.A."/>
            <person name="Bayer P.E."/>
            <person name="Bravo A."/>
            <person name="Bringans S."/>
            <person name="Cannon S."/>
            <person name="Edwards D."/>
            <person name="Foley R."/>
            <person name="Gao L.L."/>
            <person name="Harrison M.J."/>
            <person name="Huang W."/>
            <person name="Hurgobin B."/>
            <person name="Li S."/>
            <person name="Liu C.W."/>
            <person name="McGrath A."/>
            <person name="Morahan G."/>
            <person name="Murray J."/>
            <person name="Weller J."/>
            <person name="Jian J."/>
            <person name="Singh K.B."/>
        </authorList>
    </citation>
    <scope>NUCLEOTIDE SEQUENCE [LARGE SCALE GENOMIC DNA]</scope>
    <source>
        <strain evidence="3">cv. Tanjil</strain>
        <tissue evidence="2">Whole plant</tissue>
    </source>
</reference>
<dbReference type="AlphaFoldDB" id="A0A1J7GIS1"/>
<keyword evidence="3" id="KW-1185">Reference proteome</keyword>
<dbReference type="Gramene" id="OIV94241">
    <property type="protein sequence ID" value="OIV94241"/>
    <property type="gene ID" value="TanjilG_08539"/>
</dbReference>
<feature type="region of interest" description="Disordered" evidence="1">
    <location>
        <begin position="19"/>
        <end position="55"/>
    </location>
</feature>
<name>A0A1J7GIS1_LUPAN</name>
<gene>
    <name evidence="2" type="ORF">TanjilG_08539</name>
</gene>
<dbReference type="Proteomes" id="UP000188354">
    <property type="component" value="Chromosome LG17"/>
</dbReference>
<evidence type="ECO:0000313" key="3">
    <source>
        <dbReference type="Proteomes" id="UP000188354"/>
    </source>
</evidence>
<feature type="compositionally biased region" description="Basic and acidic residues" evidence="1">
    <location>
        <begin position="44"/>
        <end position="54"/>
    </location>
</feature>
<evidence type="ECO:0000313" key="2">
    <source>
        <dbReference type="EMBL" id="OIV94241.1"/>
    </source>
</evidence>
<protein>
    <submittedName>
        <fullName evidence="2">Uncharacterized protein</fullName>
    </submittedName>
</protein>